<evidence type="ECO:0000256" key="2">
    <source>
        <dbReference type="ARBA" id="ARBA00022692"/>
    </source>
</evidence>
<feature type="transmembrane region" description="Helical" evidence="5">
    <location>
        <begin position="45"/>
        <end position="65"/>
    </location>
</feature>
<dbReference type="AlphaFoldDB" id="A0A098LDG2"/>
<evidence type="ECO:0000313" key="6">
    <source>
        <dbReference type="EMBL" id="GAL84469.1"/>
    </source>
</evidence>
<feature type="transmembrane region" description="Helical" evidence="5">
    <location>
        <begin position="113"/>
        <end position="131"/>
    </location>
</feature>
<organism evidence="6 7">
    <name type="scientific">Sporocytophaga myxococcoides</name>
    <dbReference type="NCBI Taxonomy" id="153721"/>
    <lineage>
        <taxon>Bacteria</taxon>
        <taxon>Pseudomonadati</taxon>
        <taxon>Bacteroidota</taxon>
        <taxon>Cytophagia</taxon>
        <taxon>Cytophagales</taxon>
        <taxon>Cytophagaceae</taxon>
        <taxon>Sporocytophaga</taxon>
    </lineage>
</organism>
<evidence type="ECO:0008006" key="8">
    <source>
        <dbReference type="Google" id="ProtNLM"/>
    </source>
</evidence>
<name>A0A098LDG2_9BACT</name>
<dbReference type="EMBL" id="BBLT01000003">
    <property type="protein sequence ID" value="GAL84469.1"/>
    <property type="molecule type" value="Genomic_DNA"/>
</dbReference>
<dbReference type="eggNOG" id="ENOG5031HNM">
    <property type="taxonomic scope" value="Bacteria"/>
</dbReference>
<evidence type="ECO:0000256" key="5">
    <source>
        <dbReference type="SAM" id="Phobius"/>
    </source>
</evidence>
<keyword evidence="2 5" id="KW-0812">Transmembrane</keyword>
<evidence type="ECO:0000256" key="3">
    <source>
        <dbReference type="ARBA" id="ARBA00022989"/>
    </source>
</evidence>
<sequence length="162" mass="18962">MLFSRFHTYFFVSTIQFGKYFLHCKEIKIFAKKDLKIIKMETFKTAFYWLSYAYYLYVFGYASLFKVFQKKSMMDSMMSLGFNKTWTILIGLGELTGVILIVAGLIKPQFRNMGILLLIPFSVGAFTAHMAHQEYQHYYNSLIVCILTVVMLALDNNFKIQL</sequence>
<accession>A0A098LDG2</accession>
<comment type="caution">
    <text evidence="6">The sequence shown here is derived from an EMBL/GenBank/DDBJ whole genome shotgun (WGS) entry which is preliminary data.</text>
</comment>
<dbReference type="STRING" id="153721.MYP_1697"/>
<comment type="subcellular location">
    <subcellularLocation>
        <location evidence="1">Membrane</location>
        <topology evidence="1">Multi-pass membrane protein</topology>
    </subcellularLocation>
</comment>
<evidence type="ECO:0000256" key="4">
    <source>
        <dbReference type="ARBA" id="ARBA00023136"/>
    </source>
</evidence>
<keyword evidence="3 5" id="KW-1133">Transmembrane helix</keyword>
<evidence type="ECO:0000313" key="7">
    <source>
        <dbReference type="Proteomes" id="UP000030185"/>
    </source>
</evidence>
<keyword evidence="7" id="KW-1185">Reference proteome</keyword>
<keyword evidence="4 5" id="KW-0472">Membrane</keyword>
<reference evidence="6 7" key="1">
    <citation type="submission" date="2014-09" db="EMBL/GenBank/DDBJ databases">
        <title>Sporocytophaga myxococcoides PG-01 genome sequencing.</title>
        <authorList>
            <person name="Liu L."/>
            <person name="Gao P.J."/>
            <person name="Chen G.J."/>
            <person name="Wang L.S."/>
        </authorList>
    </citation>
    <scope>NUCLEOTIDE SEQUENCE [LARGE SCALE GENOMIC DNA]</scope>
    <source>
        <strain evidence="6 7">PG-01</strain>
    </source>
</reference>
<feature type="transmembrane region" description="Helical" evidence="5">
    <location>
        <begin position="137"/>
        <end position="154"/>
    </location>
</feature>
<dbReference type="Proteomes" id="UP000030185">
    <property type="component" value="Unassembled WGS sequence"/>
</dbReference>
<dbReference type="GO" id="GO:0016020">
    <property type="term" value="C:membrane"/>
    <property type="evidence" value="ECO:0007669"/>
    <property type="project" value="UniProtKB-SubCell"/>
</dbReference>
<dbReference type="InterPro" id="IPR032808">
    <property type="entry name" value="DoxX"/>
</dbReference>
<dbReference type="Pfam" id="PF13564">
    <property type="entry name" value="DoxX_2"/>
    <property type="match status" value="1"/>
</dbReference>
<protein>
    <recommendedName>
        <fullName evidence="8">DoxX family protein</fullName>
    </recommendedName>
</protein>
<feature type="transmembrane region" description="Helical" evidence="5">
    <location>
        <begin position="85"/>
        <end position="106"/>
    </location>
</feature>
<gene>
    <name evidence="6" type="ORF">MYP_1697</name>
</gene>
<proteinExistence type="predicted"/>
<evidence type="ECO:0000256" key="1">
    <source>
        <dbReference type="ARBA" id="ARBA00004141"/>
    </source>
</evidence>